<feature type="transmembrane region" description="Helical" evidence="1">
    <location>
        <begin position="169"/>
        <end position="191"/>
    </location>
</feature>
<dbReference type="Pfam" id="PF25829">
    <property type="entry name" value="DUF7953"/>
    <property type="match status" value="1"/>
</dbReference>
<keyword evidence="1" id="KW-0472">Membrane</keyword>
<gene>
    <name evidence="4" type="ORF">Cni_G23656</name>
</gene>
<evidence type="ECO:0000259" key="3">
    <source>
        <dbReference type="Pfam" id="PF25829"/>
    </source>
</evidence>
<accession>A0AAQ3KUH4</accession>
<name>A0AAQ3KUH4_9LILI</name>
<feature type="signal peptide" evidence="2">
    <location>
        <begin position="1"/>
        <end position="33"/>
    </location>
</feature>
<keyword evidence="1" id="KW-1133">Transmembrane helix</keyword>
<evidence type="ECO:0000313" key="4">
    <source>
        <dbReference type="EMBL" id="WOL14875.1"/>
    </source>
</evidence>
<dbReference type="InterPro" id="IPR057713">
    <property type="entry name" value="DUF7953"/>
</dbReference>
<keyword evidence="2" id="KW-0732">Signal</keyword>
<organism evidence="4 5">
    <name type="scientific">Canna indica</name>
    <name type="common">Indian-shot</name>
    <dbReference type="NCBI Taxonomy" id="4628"/>
    <lineage>
        <taxon>Eukaryota</taxon>
        <taxon>Viridiplantae</taxon>
        <taxon>Streptophyta</taxon>
        <taxon>Embryophyta</taxon>
        <taxon>Tracheophyta</taxon>
        <taxon>Spermatophyta</taxon>
        <taxon>Magnoliopsida</taxon>
        <taxon>Liliopsida</taxon>
        <taxon>Zingiberales</taxon>
        <taxon>Cannaceae</taxon>
        <taxon>Canna</taxon>
    </lineage>
</organism>
<dbReference type="EMBL" id="CP136896">
    <property type="protein sequence ID" value="WOL14875.1"/>
    <property type="molecule type" value="Genomic_DNA"/>
</dbReference>
<protein>
    <recommendedName>
        <fullName evidence="3">DUF7953 domain-containing protein</fullName>
    </recommendedName>
</protein>
<evidence type="ECO:0000256" key="2">
    <source>
        <dbReference type="SAM" id="SignalP"/>
    </source>
</evidence>
<dbReference type="Proteomes" id="UP001327560">
    <property type="component" value="Chromosome 7"/>
</dbReference>
<keyword evidence="5" id="KW-1185">Reference proteome</keyword>
<evidence type="ECO:0000313" key="5">
    <source>
        <dbReference type="Proteomes" id="UP001327560"/>
    </source>
</evidence>
<reference evidence="4 5" key="1">
    <citation type="submission" date="2023-10" db="EMBL/GenBank/DDBJ databases">
        <title>Chromosome-scale genome assembly provides insights into flower coloration mechanisms of Canna indica.</title>
        <authorList>
            <person name="Li C."/>
        </authorList>
    </citation>
    <scope>NUCLEOTIDE SEQUENCE [LARGE SCALE GENOMIC DNA]</scope>
    <source>
        <tissue evidence="4">Flower</tissue>
    </source>
</reference>
<proteinExistence type="predicted"/>
<feature type="domain" description="DUF7953" evidence="3">
    <location>
        <begin position="35"/>
        <end position="145"/>
    </location>
</feature>
<keyword evidence="1" id="KW-0812">Transmembrane</keyword>
<dbReference type="PANTHER" id="PTHR33780">
    <property type="entry name" value="EXPRESSED PROTEIN"/>
    <property type="match status" value="1"/>
</dbReference>
<dbReference type="PANTHER" id="PTHR33780:SF3">
    <property type="entry name" value="EXPRESSED PROTEIN"/>
    <property type="match status" value="1"/>
</dbReference>
<dbReference type="AlphaFoldDB" id="A0AAQ3KUH4"/>
<sequence length="226" mass="25806">MRRPRRPMSSSISNYSLLFFGHLLLCSIPGTFSSRIVTLGSIQIFTTHEWLPAKPTVYFRCQGENKTFLPDVKEKDLLYTFNGEESWQPLTELPEKKCKRCGLYEEDSFKADDVFDEWELCAGNFIDGKYVHLKDKQFNATFVCPQCIASNDVNEASDSKEASGKRGTIIIAIVVSIFASILMVAALVALYKFWQKKRKEKDQARFLQLFEEGDDIEDELGLGNMI</sequence>
<feature type="chain" id="PRO_5042813388" description="DUF7953 domain-containing protein" evidence="2">
    <location>
        <begin position="34"/>
        <end position="226"/>
    </location>
</feature>
<evidence type="ECO:0000256" key="1">
    <source>
        <dbReference type="SAM" id="Phobius"/>
    </source>
</evidence>